<dbReference type="SMART" id="SM00896">
    <property type="entry name" value="FDX-ACB"/>
    <property type="match status" value="1"/>
</dbReference>
<keyword evidence="9" id="KW-1185">Reference proteome</keyword>
<keyword evidence="4" id="KW-0067">ATP-binding</keyword>
<evidence type="ECO:0000313" key="9">
    <source>
        <dbReference type="Proteomes" id="UP000256913"/>
    </source>
</evidence>
<dbReference type="RefSeq" id="WP_116069541.1">
    <property type="nucleotide sequence ID" value="NZ_BONB01000036.1"/>
</dbReference>
<evidence type="ECO:0000256" key="6">
    <source>
        <dbReference type="ARBA" id="ARBA00023146"/>
    </source>
</evidence>
<protein>
    <submittedName>
        <fullName evidence="8">Phenylalanyl-tRNA synthetase alpha subunit</fullName>
    </submittedName>
</protein>
<dbReference type="InterPro" id="IPR002319">
    <property type="entry name" value="Phenylalanyl-tRNA_Synthase"/>
</dbReference>
<evidence type="ECO:0000256" key="2">
    <source>
        <dbReference type="ARBA" id="ARBA00022598"/>
    </source>
</evidence>
<dbReference type="GO" id="GO:0043039">
    <property type="term" value="P:tRNA aminoacylation"/>
    <property type="evidence" value="ECO:0007669"/>
    <property type="project" value="InterPro"/>
</dbReference>
<dbReference type="GO" id="GO:0000049">
    <property type="term" value="F:tRNA binding"/>
    <property type="evidence" value="ECO:0007669"/>
    <property type="project" value="InterPro"/>
</dbReference>
<dbReference type="InterPro" id="IPR036690">
    <property type="entry name" value="Fdx_antiC-bd_sf"/>
</dbReference>
<dbReference type="GO" id="GO:0004812">
    <property type="term" value="F:aminoacyl-tRNA ligase activity"/>
    <property type="evidence" value="ECO:0007669"/>
    <property type="project" value="UniProtKB-KW"/>
</dbReference>
<dbReference type="GO" id="GO:0005524">
    <property type="term" value="F:ATP binding"/>
    <property type="evidence" value="ECO:0007669"/>
    <property type="project" value="UniProtKB-KW"/>
</dbReference>
<dbReference type="AlphaFoldDB" id="A0A3D9ZNL9"/>
<evidence type="ECO:0000259" key="7">
    <source>
        <dbReference type="PROSITE" id="PS51447"/>
    </source>
</evidence>
<dbReference type="OrthoDB" id="489670at2"/>
<dbReference type="Gene3D" id="3.30.930.10">
    <property type="entry name" value="Bira Bifunctional Protein, Domain 2"/>
    <property type="match status" value="1"/>
</dbReference>
<evidence type="ECO:0000256" key="4">
    <source>
        <dbReference type="ARBA" id="ARBA00022840"/>
    </source>
</evidence>
<feature type="domain" description="FDX-ACB" evidence="7">
    <location>
        <begin position="256"/>
        <end position="364"/>
    </location>
</feature>
<dbReference type="SUPFAM" id="SSF55681">
    <property type="entry name" value="Class II aaRS and biotin synthetases"/>
    <property type="match status" value="1"/>
</dbReference>
<accession>A0A3D9ZNL9</accession>
<evidence type="ECO:0000256" key="1">
    <source>
        <dbReference type="ARBA" id="ARBA00008226"/>
    </source>
</evidence>
<evidence type="ECO:0000313" key="8">
    <source>
        <dbReference type="EMBL" id="REF98214.1"/>
    </source>
</evidence>
<comment type="similarity">
    <text evidence="1">Belongs to the class-II aminoacyl-tRNA synthetase family.</text>
</comment>
<evidence type="ECO:0000256" key="5">
    <source>
        <dbReference type="ARBA" id="ARBA00022917"/>
    </source>
</evidence>
<name>A0A3D9ZNL9_9ACTN</name>
<gene>
    <name evidence="8" type="ORF">DFJ67_4228</name>
</gene>
<dbReference type="InterPro" id="IPR045864">
    <property type="entry name" value="aa-tRNA-synth_II/BPL/LPL"/>
</dbReference>
<dbReference type="GO" id="GO:0006412">
    <property type="term" value="P:translation"/>
    <property type="evidence" value="ECO:0007669"/>
    <property type="project" value="UniProtKB-KW"/>
</dbReference>
<dbReference type="InterPro" id="IPR005121">
    <property type="entry name" value="Fdx_antiC-bd"/>
</dbReference>
<dbReference type="Gene3D" id="3.30.70.380">
    <property type="entry name" value="Ferrodoxin-fold anticodon-binding domain"/>
    <property type="match status" value="1"/>
</dbReference>
<organism evidence="8 9">
    <name type="scientific">Asanoa ferruginea</name>
    <dbReference type="NCBI Taxonomy" id="53367"/>
    <lineage>
        <taxon>Bacteria</taxon>
        <taxon>Bacillati</taxon>
        <taxon>Actinomycetota</taxon>
        <taxon>Actinomycetes</taxon>
        <taxon>Micromonosporales</taxon>
        <taxon>Micromonosporaceae</taxon>
        <taxon>Asanoa</taxon>
    </lineage>
</organism>
<reference evidence="8 9" key="1">
    <citation type="submission" date="2018-08" db="EMBL/GenBank/DDBJ databases">
        <title>Sequencing the genomes of 1000 actinobacteria strains.</title>
        <authorList>
            <person name="Klenk H.-P."/>
        </authorList>
    </citation>
    <scope>NUCLEOTIDE SEQUENCE [LARGE SCALE GENOMIC DNA]</scope>
    <source>
        <strain evidence="8 9">DSM 44099</strain>
    </source>
</reference>
<comment type="caution">
    <text evidence="8">The sequence shown here is derived from an EMBL/GenBank/DDBJ whole genome shotgun (WGS) entry which is preliminary data.</text>
</comment>
<keyword evidence="2" id="KW-0436">Ligase</keyword>
<dbReference type="SUPFAM" id="SSF54991">
    <property type="entry name" value="Anticodon-binding domain of PheRS"/>
    <property type="match status" value="1"/>
</dbReference>
<keyword evidence="3" id="KW-0547">Nucleotide-binding</keyword>
<keyword evidence="6 8" id="KW-0030">Aminoacyl-tRNA synthetase</keyword>
<dbReference type="Pfam" id="PF01409">
    <property type="entry name" value="tRNA-synt_2d"/>
    <property type="match status" value="1"/>
</dbReference>
<evidence type="ECO:0000256" key="3">
    <source>
        <dbReference type="ARBA" id="ARBA00022741"/>
    </source>
</evidence>
<keyword evidence="5" id="KW-0648">Protein biosynthesis</keyword>
<dbReference type="EMBL" id="QUMQ01000001">
    <property type="protein sequence ID" value="REF98214.1"/>
    <property type="molecule type" value="Genomic_DNA"/>
</dbReference>
<dbReference type="PROSITE" id="PS51447">
    <property type="entry name" value="FDX_ACB"/>
    <property type="match status" value="1"/>
</dbReference>
<dbReference type="Proteomes" id="UP000256913">
    <property type="component" value="Unassembled WGS sequence"/>
</dbReference>
<proteinExistence type="inferred from homology"/>
<sequence length="364" mass="40451">MSYLTPAQLDAALARRDLTDPSAGEHAIQLVIARIEQGLADAWGVPVRRDPGPRIVTVKNNYDRLGYDGAAVTRDRRYSRYVDADRMLRSHTTARIPALLDNLDDDPDILLSVPGMCYRRDAIDRQHVGEPHQHDLWRISNGDRLTSDDLDAMIRTVVAAVLPGRRIETPESLHPYTLEGREIYVDGVEIGECGLAHPDVLRGSGLPDTVTGLAMGLGLDRITMLVKDIDDIRLLRASDPRIADQMGDLTKYRPVSAMPATSRDLSLAVADDQDAEQLGDRVRAVLGDDATAIEEIEVRSETGHDELPESARRRMGLRPGQKNVLLRLVLRDLDRTLSTMEANVIRDRVYAALHEGTAHEWTAR</sequence>